<feature type="signal peptide" evidence="2">
    <location>
        <begin position="1"/>
        <end position="19"/>
    </location>
</feature>
<evidence type="ECO:0000313" key="4">
    <source>
        <dbReference type="Proteomes" id="UP000028681"/>
    </source>
</evidence>
<accession>A0A076LRI1</accession>
<protein>
    <recommendedName>
        <fullName evidence="5">Lipoprotein</fullName>
    </recommendedName>
</protein>
<feature type="chain" id="PRO_5001714702" description="Lipoprotein" evidence="2">
    <location>
        <begin position="20"/>
        <end position="59"/>
    </location>
</feature>
<evidence type="ECO:0000313" key="3">
    <source>
        <dbReference type="EMBL" id="AIJ09163.1"/>
    </source>
</evidence>
<dbReference type="HOGENOM" id="CLU_2972198_0_0_6"/>
<dbReference type="EMBL" id="CP006664">
    <property type="protein sequence ID" value="AIJ09163.1"/>
    <property type="molecule type" value="Genomic_DNA"/>
</dbReference>
<feature type="compositionally biased region" description="Polar residues" evidence="1">
    <location>
        <begin position="26"/>
        <end position="36"/>
    </location>
</feature>
<dbReference type="KEGG" id="ete:ETEE_2730"/>
<reference evidence="3 4" key="1">
    <citation type="journal article" date="2012" name="PLoS ONE">
        <title>Edwardsiella comparative phylogenomics reveal the new intra/inter-species taxonomic relationships, virulence evolution and niche adaptation mechanisms.</title>
        <authorList>
            <person name="Yang M."/>
            <person name="Lv Y."/>
            <person name="Xiao J."/>
            <person name="Wu H."/>
            <person name="Zheng H."/>
            <person name="Liu Q."/>
            <person name="Zhang Y."/>
            <person name="Wang Q."/>
        </authorList>
    </citation>
    <scope>NUCLEOTIDE SEQUENCE [LARGE SCALE GENOMIC DNA]</scope>
    <source>
        <strain evidence="4">080813</strain>
    </source>
</reference>
<proteinExistence type="predicted"/>
<gene>
    <name evidence="3" type="ORF">ETEE_2730</name>
</gene>
<dbReference type="AlphaFoldDB" id="A0A076LRI1"/>
<feature type="region of interest" description="Disordered" evidence="1">
    <location>
        <begin position="20"/>
        <end position="59"/>
    </location>
</feature>
<dbReference type="RefSeq" id="WP_034171827.1">
    <property type="nucleotide sequence ID" value="NZ_CP006664.1"/>
</dbReference>
<evidence type="ECO:0008006" key="5">
    <source>
        <dbReference type="Google" id="ProtNLM"/>
    </source>
</evidence>
<name>A0A076LRI1_9GAMM</name>
<dbReference type="Proteomes" id="UP000028681">
    <property type="component" value="Chromosome"/>
</dbReference>
<evidence type="ECO:0000256" key="2">
    <source>
        <dbReference type="SAM" id="SignalP"/>
    </source>
</evidence>
<evidence type="ECO:0000256" key="1">
    <source>
        <dbReference type="SAM" id="MobiDB-lite"/>
    </source>
</evidence>
<keyword evidence="2" id="KW-0732">Signal</keyword>
<sequence length="59" mass="6257">MKYVLLSTLLLLINGCATVPSVSMPRENNPQGGETSVSDKEASSANDGRSLTVEPQRHG</sequence>
<organism evidence="3 4">
    <name type="scientific">Edwardsiella anguillarum ET080813</name>
    <dbReference type="NCBI Taxonomy" id="667120"/>
    <lineage>
        <taxon>Bacteria</taxon>
        <taxon>Pseudomonadati</taxon>
        <taxon>Pseudomonadota</taxon>
        <taxon>Gammaproteobacteria</taxon>
        <taxon>Enterobacterales</taxon>
        <taxon>Hafniaceae</taxon>
        <taxon>Edwardsiella</taxon>
    </lineage>
</organism>
<dbReference type="GeneID" id="33940255"/>